<feature type="domain" description="EGF-like" evidence="5">
    <location>
        <begin position="795"/>
        <end position="823"/>
    </location>
</feature>
<dbReference type="InterPro" id="IPR011936">
    <property type="entry name" value="Myxo_disulph_rpt"/>
</dbReference>
<keyword evidence="3" id="KW-1015">Disulfide bond</keyword>
<proteinExistence type="predicted"/>
<reference evidence="6" key="1">
    <citation type="submission" date="2021-01" db="EMBL/GenBank/DDBJ databases">
        <authorList>
            <consortium name="Genoscope - CEA"/>
            <person name="William W."/>
        </authorList>
    </citation>
    <scope>NUCLEOTIDE SEQUENCE</scope>
</reference>
<evidence type="ECO:0000256" key="4">
    <source>
        <dbReference type="SAM" id="Phobius"/>
    </source>
</evidence>
<feature type="transmembrane region" description="Helical" evidence="4">
    <location>
        <begin position="1447"/>
        <end position="1466"/>
    </location>
</feature>
<keyword evidence="4" id="KW-0472">Membrane</keyword>
<feature type="transmembrane region" description="Helical" evidence="4">
    <location>
        <begin position="1328"/>
        <end position="1351"/>
    </location>
</feature>
<evidence type="ECO:0000256" key="2">
    <source>
        <dbReference type="ARBA" id="ARBA00022737"/>
    </source>
</evidence>
<feature type="domain" description="EGF-like" evidence="5">
    <location>
        <begin position="462"/>
        <end position="494"/>
    </location>
</feature>
<keyword evidence="2" id="KW-0677">Repeat</keyword>
<accession>A0A8S1PH40</accession>
<feature type="domain" description="EGF-like" evidence="5">
    <location>
        <begin position="123"/>
        <end position="167"/>
    </location>
</feature>
<evidence type="ECO:0000256" key="1">
    <source>
        <dbReference type="ARBA" id="ARBA00022729"/>
    </source>
</evidence>
<feature type="domain" description="EGF-like" evidence="5">
    <location>
        <begin position="404"/>
        <end position="435"/>
    </location>
</feature>
<evidence type="ECO:0000259" key="5">
    <source>
        <dbReference type="SMART" id="SM00181"/>
    </source>
</evidence>
<feature type="transmembrane region" description="Helical" evidence="4">
    <location>
        <begin position="1478"/>
        <end position="1500"/>
    </location>
</feature>
<keyword evidence="1" id="KW-0732">Signal</keyword>
<keyword evidence="4" id="KW-1133">Transmembrane helix</keyword>
<sequence>MYQHSSNTLKIDWECQGLDNEPIEAYCGFYQFYITVHYCRTGCQTCINEIDCANPNTVLITTCSDNYYYDWNSNQCLICPNNCLTCTSLQNCLTCKIGFINPLQGCICSPNSYFDQIQEQCIQCSQNCDRCINNLICTQCDFKKFRVLINNQCVCNEGYFDDNQNCQECIQFCKKCTSQYDCEDCILGFILNNDYLNCEMPINQYYAISLDQFFECPQNTQCDPCNSNYIDCNCGDGLITQIEECDDRNIYANDGCYNCKLECQPQCTKCVRGVCYECATIGIEKCDDAIESTRKICKNCQFYCYPDCLECNYDLGQCLRCREGLNPYSNYCKNICGDGIIVSAPDIKYMEQCDDANLADDNDGCTSDCNFKCQNTLICDMCLNNKCHHCVDVYKLNPKLHRCECRDSCLKCDLSLGNGCIQCKIGYQLHNKQCFSICGDEIVTPDEQCDDGNLIFDDGCHLCQYYCLNSCALCFKGICLKCFENYLLIQERCIEINEIQSTPTQLNINYLSDTYDYQELYLFYEYNTYLKAITLQSLALQKKEIMQQIQSIYFTYFKSYLIIGQNLAFFDQRDDLIIDYLKNNENNILYTTCSQSDIESSSICLSCTKSQCLMRKRENIKENSKLIFGDAILARNEQCNYLIQDYQQIYFKCPLNCQYCHLGLCINCSTGYYLNSITNSCDSICGDQMILSEENCDDGNNILYDGCSNCKFQCQETCINCQYGKCLSCIESYYYNSEQKKCFQRKQCDESKGLYYDDHKNICFSKCGDKIKAYDEQCDDGNEQSDDGCNQCRFQCELLCKICIIDKCIQCVDGYKIENQVCISTCGDGIVLTPEQCDDGNNVSRDGCTQCMIDAGYQCKIEQQKSICNICQSNCENCIYIKGDIKCTSCLKGYFLFEYECIKCSEQCEECEKTPNNCTQCKLDKCEKCDNKQGLYLDYNFKKCINKCGDNIKAGDEQCDDGNKFDKDGCSSVCEIENGYECQQNICSKIPEKKVDITFTNSNSNNNLALKSEINFLNICSLIQIKINLFEPQEFNYSLIQFKINETSIYGCQIEFQFFKTISEVNLIHLLIPLSNQSSRFLNEIREIVITPRKQIFYNQEQKEQALQIVSASNQFTFLLQLIGPLTIIFGGLDSFWTILEILTWINYFYFFNIDYPLNVQSFFKEIQWDDIFAIPNLIELNQPTDSYYFEAPPKFAEKGVNPLFIQNIQVFCILFLISILIYGLASFILMIFQKKLFIKTTQQTQKIQIYTICYQQQQIEGQQQNLQKPHENLQENLQKLSKLSLSIFKFNYEYKQNFQSHLFSIIDLFILDIFMASLLQITCTNNFNHFILIINFGLALFALIFIFLIFQVYFHVSQKHALLLKHSIYQRKFFSIYHSINFENSHAKKYCYLNIIRKAAFIFSLLYFYQKPLLQTILCCISCSINQAFLLYENPYKDKISFFKTAIPDFCIFFVTLLNVLISLEDYSKILDFEQKYIIGWMIISLISLSILVQIIFLFQQVVNNLKSNLQSIRGLLSS</sequence>
<keyword evidence="7" id="KW-1185">Reference proteome</keyword>
<dbReference type="NCBIfam" id="TIGR02232">
    <property type="entry name" value="myxo_disulf_rpt"/>
    <property type="match status" value="6"/>
</dbReference>
<feature type="domain" description="EGF-like" evidence="5">
    <location>
        <begin position="652"/>
        <end position="682"/>
    </location>
</feature>
<dbReference type="OrthoDB" id="286906at2759"/>
<gene>
    <name evidence="6" type="ORF">PSON_ATCC_30995.1.T0780011</name>
</gene>
<comment type="caution">
    <text evidence="6">The sequence shown here is derived from an EMBL/GenBank/DDBJ whole genome shotgun (WGS) entry which is preliminary data.</text>
</comment>
<dbReference type="InterPro" id="IPR006212">
    <property type="entry name" value="Furin_repeat"/>
</dbReference>
<name>A0A8S1PH40_9CILI</name>
<dbReference type="PANTHER" id="PTHR38934:SF6">
    <property type="entry name" value="CHROMOSOME UNDETERMINED SCAFFOLD_176, WHOLE GENOME SHOTGUN SEQUENCE"/>
    <property type="match status" value="1"/>
</dbReference>
<feature type="domain" description="EGF-like" evidence="5">
    <location>
        <begin position="870"/>
        <end position="902"/>
    </location>
</feature>
<dbReference type="InterPro" id="IPR000742">
    <property type="entry name" value="EGF"/>
</dbReference>
<dbReference type="SMART" id="SM00261">
    <property type="entry name" value="FU"/>
    <property type="match status" value="8"/>
</dbReference>
<dbReference type="Pfam" id="PF13948">
    <property type="entry name" value="DUF4215"/>
    <property type="match status" value="7"/>
</dbReference>
<evidence type="ECO:0000256" key="3">
    <source>
        <dbReference type="ARBA" id="ARBA00023157"/>
    </source>
</evidence>
<dbReference type="SMART" id="SM00181">
    <property type="entry name" value="EGF"/>
    <property type="match status" value="7"/>
</dbReference>
<evidence type="ECO:0000313" key="7">
    <source>
        <dbReference type="Proteomes" id="UP000692954"/>
    </source>
</evidence>
<feature type="transmembrane region" description="Helical" evidence="4">
    <location>
        <begin position="1209"/>
        <end position="1233"/>
    </location>
</feature>
<keyword evidence="4" id="KW-0812">Transmembrane</keyword>
<feature type="domain" description="EGF-like" evidence="5">
    <location>
        <begin position="168"/>
        <end position="199"/>
    </location>
</feature>
<organism evidence="6 7">
    <name type="scientific">Paramecium sonneborni</name>
    <dbReference type="NCBI Taxonomy" id="65129"/>
    <lineage>
        <taxon>Eukaryota</taxon>
        <taxon>Sar</taxon>
        <taxon>Alveolata</taxon>
        <taxon>Ciliophora</taxon>
        <taxon>Intramacronucleata</taxon>
        <taxon>Oligohymenophorea</taxon>
        <taxon>Peniculida</taxon>
        <taxon>Parameciidae</taxon>
        <taxon>Paramecium</taxon>
    </lineage>
</organism>
<dbReference type="EMBL" id="CAJJDN010000078">
    <property type="protein sequence ID" value="CAD8102425.1"/>
    <property type="molecule type" value="Genomic_DNA"/>
</dbReference>
<evidence type="ECO:0000313" key="6">
    <source>
        <dbReference type="EMBL" id="CAD8102425.1"/>
    </source>
</evidence>
<protein>
    <recommendedName>
        <fullName evidence="5">EGF-like domain-containing protein</fullName>
    </recommendedName>
</protein>
<dbReference type="Proteomes" id="UP000692954">
    <property type="component" value="Unassembled WGS sequence"/>
</dbReference>
<feature type="transmembrane region" description="Helical" evidence="4">
    <location>
        <begin position="1303"/>
        <end position="1322"/>
    </location>
</feature>
<dbReference type="PANTHER" id="PTHR38934">
    <property type="entry name" value="HYPHALLY REGULATED CELL WALL PROTEIN 1"/>
    <property type="match status" value="1"/>
</dbReference>